<evidence type="ECO:0000256" key="1">
    <source>
        <dbReference type="ARBA" id="ARBA00004651"/>
    </source>
</evidence>
<dbReference type="InterPro" id="IPR001851">
    <property type="entry name" value="ABC_transp_permease"/>
</dbReference>
<evidence type="ECO:0000313" key="8">
    <source>
        <dbReference type="Proteomes" id="UP000032250"/>
    </source>
</evidence>
<comment type="subcellular location">
    <subcellularLocation>
        <location evidence="1">Cell membrane</location>
        <topology evidence="1">Multi-pass membrane protein</topology>
    </subcellularLocation>
</comment>
<dbReference type="PATRIC" id="fig|1379739.3.peg.1525"/>
<evidence type="ECO:0000256" key="6">
    <source>
        <dbReference type="SAM" id="Phobius"/>
    </source>
</evidence>
<dbReference type="HOGENOM" id="CLU_067296_0_0_9"/>
<feature type="transmembrane region" description="Helical" evidence="6">
    <location>
        <begin position="125"/>
        <end position="143"/>
    </location>
</feature>
<dbReference type="AlphaFoldDB" id="A0A0D1BWH6"/>
<dbReference type="EMBL" id="JXSU01000007">
    <property type="protein sequence ID" value="KIS23151.1"/>
    <property type="molecule type" value="Genomic_DNA"/>
</dbReference>
<evidence type="ECO:0000256" key="3">
    <source>
        <dbReference type="ARBA" id="ARBA00022692"/>
    </source>
</evidence>
<proteinExistence type="predicted"/>
<dbReference type="RefSeq" id="WP_003487176.1">
    <property type="nucleotide sequence ID" value="NZ_JXSU01000007.1"/>
</dbReference>
<feature type="transmembrane region" description="Helical" evidence="6">
    <location>
        <begin position="258"/>
        <end position="275"/>
    </location>
</feature>
<gene>
    <name evidence="7" type="ORF">N495_05980</name>
</gene>
<feature type="transmembrane region" description="Helical" evidence="6">
    <location>
        <begin position="61"/>
        <end position="79"/>
    </location>
</feature>
<evidence type="ECO:0000256" key="4">
    <source>
        <dbReference type="ARBA" id="ARBA00022989"/>
    </source>
</evidence>
<dbReference type="Proteomes" id="UP000032250">
    <property type="component" value="Unassembled WGS sequence"/>
</dbReference>
<dbReference type="CDD" id="cd06574">
    <property type="entry name" value="TM_PBP1_branched-chain-AA_like"/>
    <property type="match status" value="1"/>
</dbReference>
<reference evidence="7 8" key="1">
    <citation type="submission" date="2014-06" db="EMBL/GenBank/DDBJ databases">
        <title>Genome characterization of distinct group I Clostridium botulinum lineages.</title>
        <authorList>
            <person name="Giordani F."/>
            <person name="Anselmo A."/>
            <person name="Fillo S."/>
            <person name="Palozzi A.M."/>
            <person name="Fortunato A."/>
            <person name="Gentile B."/>
            <person name="Ciammaruconi A."/>
            <person name="Anniballi F."/>
            <person name="De Medici D."/>
            <person name="Lista F."/>
        </authorList>
    </citation>
    <scope>NUCLEOTIDE SEQUENCE [LARGE SCALE GENOMIC DNA]</scope>
    <source>
        <strain evidence="7 8">B2 450</strain>
    </source>
</reference>
<evidence type="ECO:0000256" key="5">
    <source>
        <dbReference type="ARBA" id="ARBA00023136"/>
    </source>
</evidence>
<feature type="transmembrane region" description="Helical" evidence="6">
    <location>
        <begin position="86"/>
        <end position="105"/>
    </location>
</feature>
<dbReference type="PANTHER" id="PTHR32196:SF69">
    <property type="entry name" value="BRANCHED-CHAIN AMINO ACID TRANSPORT SYSTEM, PERMEASE PROTEIN"/>
    <property type="match status" value="1"/>
</dbReference>
<dbReference type="OrthoDB" id="9778389at2"/>
<dbReference type="GO" id="GO:0005886">
    <property type="term" value="C:plasma membrane"/>
    <property type="evidence" value="ECO:0007669"/>
    <property type="project" value="UniProtKB-SubCell"/>
</dbReference>
<comment type="caution">
    <text evidence="7">The sequence shown here is derived from an EMBL/GenBank/DDBJ whole genome shotgun (WGS) entry which is preliminary data.</text>
</comment>
<protein>
    <submittedName>
        <fullName evidence="7">ABC transporter</fullName>
    </submittedName>
</protein>
<name>A0A0D1BWH6_CLOBO</name>
<dbReference type="GO" id="GO:0022857">
    <property type="term" value="F:transmembrane transporter activity"/>
    <property type="evidence" value="ECO:0007669"/>
    <property type="project" value="InterPro"/>
</dbReference>
<keyword evidence="2" id="KW-1003">Cell membrane</keyword>
<organism evidence="7 8">
    <name type="scientific">Clostridium botulinum B2 450</name>
    <dbReference type="NCBI Taxonomy" id="1379739"/>
    <lineage>
        <taxon>Bacteria</taxon>
        <taxon>Bacillati</taxon>
        <taxon>Bacillota</taxon>
        <taxon>Clostridia</taxon>
        <taxon>Eubacteriales</taxon>
        <taxon>Clostridiaceae</taxon>
        <taxon>Clostridium</taxon>
    </lineage>
</organism>
<keyword evidence="4 6" id="KW-1133">Transmembrane helix</keyword>
<accession>A0A0D1BWH6</accession>
<keyword evidence="3 6" id="KW-0812">Transmembrane</keyword>
<dbReference type="PANTHER" id="PTHR32196">
    <property type="entry name" value="ABC TRANSPORTER PERMEASE PROTEIN YPHD-RELATED-RELATED"/>
    <property type="match status" value="1"/>
</dbReference>
<dbReference type="Pfam" id="PF02653">
    <property type="entry name" value="BPD_transp_2"/>
    <property type="match status" value="1"/>
</dbReference>
<evidence type="ECO:0000313" key="7">
    <source>
        <dbReference type="EMBL" id="KIS23151.1"/>
    </source>
</evidence>
<feature type="transmembrane region" description="Helical" evidence="6">
    <location>
        <begin position="199"/>
        <end position="220"/>
    </location>
</feature>
<feature type="transmembrane region" description="Helical" evidence="6">
    <location>
        <begin position="173"/>
        <end position="193"/>
    </location>
</feature>
<feature type="transmembrane region" description="Helical" evidence="6">
    <location>
        <begin position="232"/>
        <end position="252"/>
    </location>
</feature>
<evidence type="ECO:0000256" key="2">
    <source>
        <dbReference type="ARBA" id="ARBA00022475"/>
    </source>
</evidence>
<sequence length="301" mass="31730">MDILLAVLEQGFIFSIVCFGVYITYKILDFPDLSVDGTFPLGAAVAAAFLVKGYSPVLSSLIALIAGAIAGGITGILHVKLKITNLLSGILVMVGLYSVNLRIMGKSNIPLFNQTHLFSDTMNPIIIITVFLLICKIALDLFLKTKTGFILKATGDNEQLVLSLGVNKDLIKIMGLMISNALVALGGALMAQYQGFSDVGMGTGIVVMGLASVIIGESLFGRIKALNATTRVLLGALVYKLAVSMALTVGLAPTDLKLVTAVIVVIALSLNKNPFKTIKKQKTKEGGILNASNTKSAQSVQ</sequence>
<feature type="transmembrane region" description="Helical" evidence="6">
    <location>
        <begin position="6"/>
        <end position="25"/>
    </location>
</feature>
<keyword evidence="5 6" id="KW-0472">Membrane</keyword>